<evidence type="ECO:0000313" key="1">
    <source>
        <dbReference type="EMBL" id="KFM92969.1"/>
    </source>
</evidence>
<dbReference type="EMBL" id="JMQA01000053">
    <property type="protein sequence ID" value="KFM92969.1"/>
    <property type="molecule type" value="Genomic_DNA"/>
</dbReference>
<dbReference type="AlphaFoldDB" id="A0A090Y3H6"/>
<sequence>MQQMMLDIPTYGPWLVTNKGDRSCRLLADRHYSRQHVGASMFTRPGRNLVLRTSAGDSVWVTWSGIRDDGLRAWECTIFRNESPYLSSDMIRAAVTATIAEWGQPPPDSIITYVDQSKVRSSNPGFCFLSAGFKAAKIPISPPA</sequence>
<protein>
    <submittedName>
        <fullName evidence="1">Uncharacterized protein</fullName>
    </submittedName>
</protein>
<dbReference type="Proteomes" id="UP000029278">
    <property type="component" value="Unassembled WGS sequence"/>
</dbReference>
<accession>A0A090Y3H6</accession>
<organism evidence="1 2">
    <name type="scientific">Paenibacillus macerans</name>
    <name type="common">Bacillus macerans</name>
    <dbReference type="NCBI Taxonomy" id="44252"/>
    <lineage>
        <taxon>Bacteria</taxon>
        <taxon>Bacillati</taxon>
        <taxon>Bacillota</taxon>
        <taxon>Bacilli</taxon>
        <taxon>Bacillales</taxon>
        <taxon>Paenibacillaceae</taxon>
        <taxon>Paenibacillus</taxon>
    </lineage>
</organism>
<name>A0A090Y3H6_PAEMA</name>
<keyword evidence="2" id="KW-1185">Reference proteome</keyword>
<proteinExistence type="predicted"/>
<reference evidence="1 2" key="1">
    <citation type="submission" date="2014-04" db="EMBL/GenBank/DDBJ databases">
        <authorList>
            <person name="Bishop-Lilly K.A."/>
            <person name="Broomall S.M."/>
            <person name="Chain P.S."/>
            <person name="Chertkov O."/>
            <person name="Coyne S.R."/>
            <person name="Daligault H.E."/>
            <person name="Davenport K.W."/>
            <person name="Erkkila T."/>
            <person name="Frey K.G."/>
            <person name="Gibbons H.S."/>
            <person name="Gu W."/>
            <person name="Jaissle J."/>
            <person name="Johnson S.L."/>
            <person name="Koroleva G.I."/>
            <person name="Ladner J.T."/>
            <person name="Lo C.-C."/>
            <person name="Minogue T.D."/>
            <person name="Munk C."/>
            <person name="Palacios G.F."/>
            <person name="Redden C.L."/>
            <person name="Rosenzweig C.N."/>
            <person name="Scholz M.B."/>
            <person name="Teshima H."/>
            <person name="Xu Y."/>
        </authorList>
    </citation>
    <scope>NUCLEOTIDE SEQUENCE [LARGE SCALE GENOMIC DNA]</scope>
    <source>
        <strain evidence="1 2">8244</strain>
    </source>
</reference>
<evidence type="ECO:0000313" key="2">
    <source>
        <dbReference type="Proteomes" id="UP000029278"/>
    </source>
</evidence>
<comment type="caution">
    <text evidence="1">The sequence shown here is derived from an EMBL/GenBank/DDBJ whole genome shotgun (WGS) entry which is preliminary data.</text>
</comment>
<gene>
    <name evidence="1" type="ORF">DJ90_2907</name>
</gene>
<dbReference type="HOGENOM" id="CLU_1794585_0_0_9"/>